<gene>
    <name evidence="1" type="ORF">CORC01_13277</name>
</gene>
<comment type="caution">
    <text evidence="1">The sequence shown here is derived from an EMBL/GenBank/DDBJ whole genome shotgun (WGS) entry which is preliminary data.</text>
</comment>
<keyword evidence="2" id="KW-1185">Reference proteome</keyword>
<organism evidence="1 2">
    <name type="scientific">Colletotrichum orchidophilum</name>
    <dbReference type="NCBI Taxonomy" id="1209926"/>
    <lineage>
        <taxon>Eukaryota</taxon>
        <taxon>Fungi</taxon>
        <taxon>Dikarya</taxon>
        <taxon>Ascomycota</taxon>
        <taxon>Pezizomycotina</taxon>
        <taxon>Sordariomycetes</taxon>
        <taxon>Hypocreomycetidae</taxon>
        <taxon>Glomerellales</taxon>
        <taxon>Glomerellaceae</taxon>
        <taxon>Colletotrichum</taxon>
    </lineage>
</organism>
<accession>A0A1G4AQW4</accession>
<name>A0A1G4AQW4_9PEZI</name>
<reference evidence="1 2" key="1">
    <citation type="submission" date="2016-09" db="EMBL/GenBank/DDBJ databases">
        <authorList>
            <person name="Capua I."/>
            <person name="De Benedictis P."/>
            <person name="Joannis T."/>
            <person name="Lombin L.H."/>
            <person name="Cattoli G."/>
        </authorList>
    </citation>
    <scope>NUCLEOTIDE SEQUENCE [LARGE SCALE GENOMIC DNA]</scope>
    <source>
        <strain evidence="1 2">IMI 309357</strain>
    </source>
</reference>
<dbReference type="AlphaFoldDB" id="A0A1G4AQW4"/>
<sequence>MPAGYVGDLRSGGLCPRRVDPHAGEKDVLGLPWRGGAGWPRAGVAEAGPAPRPEPGPCVWVDGASREGSWERALLAPRWPLVTDSARVGACAQGLAGVAAAGDLLHLPHFWWPVHPIIGCQDASGRTDRKPRAVARSKGCRAWTHQYGCIGLRATFDKVSAQARGISRLMVGPTNNSEACFDYGGDGSDGMGTG</sequence>
<protein>
    <submittedName>
        <fullName evidence="1">Uncharacterized protein</fullName>
    </submittedName>
</protein>
<dbReference type="RefSeq" id="XP_022468585.1">
    <property type="nucleotide sequence ID" value="XM_022624894.1"/>
</dbReference>
<dbReference type="GeneID" id="34566404"/>
<dbReference type="Proteomes" id="UP000176998">
    <property type="component" value="Unassembled WGS sequence"/>
</dbReference>
<dbReference type="EMBL" id="MJBS01000186">
    <property type="protein sequence ID" value="OHE91412.1"/>
    <property type="molecule type" value="Genomic_DNA"/>
</dbReference>
<proteinExistence type="predicted"/>
<evidence type="ECO:0000313" key="1">
    <source>
        <dbReference type="EMBL" id="OHE91412.1"/>
    </source>
</evidence>
<evidence type="ECO:0000313" key="2">
    <source>
        <dbReference type="Proteomes" id="UP000176998"/>
    </source>
</evidence>